<evidence type="ECO:0000259" key="7">
    <source>
        <dbReference type="SMART" id="SM00829"/>
    </source>
</evidence>
<dbReference type="SUPFAM" id="SSF50129">
    <property type="entry name" value="GroES-like"/>
    <property type="match status" value="1"/>
</dbReference>
<dbReference type="CDD" id="cd12148">
    <property type="entry name" value="fungal_TF_MHR"/>
    <property type="match status" value="1"/>
</dbReference>
<name>A0ABQ9NH20_9PEZI</name>
<dbReference type="PANTHER" id="PTHR42683">
    <property type="entry name" value="ALDEHYDE REDUCTASE"/>
    <property type="match status" value="1"/>
</dbReference>
<evidence type="ECO:0000256" key="1">
    <source>
        <dbReference type="ARBA" id="ARBA00001947"/>
    </source>
</evidence>
<dbReference type="Gene3D" id="3.90.180.10">
    <property type="entry name" value="Medium-chain alcohol dehydrogenases, catalytic domain"/>
    <property type="match status" value="1"/>
</dbReference>
<keyword evidence="10" id="KW-1185">Reference proteome</keyword>
<evidence type="ECO:0000259" key="8">
    <source>
        <dbReference type="SMART" id="SM00906"/>
    </source>
</evidence>
<dbReference type="EMBL" id="JAPDRL010000115">
    <property type="protein sequence ID" value="KAJ9656840.1"/>
    <property type="molecule type" value="Genomic_DNA"/>
</dbReference>
<dbReference type="InterPro" id="IPR013154">
    <property type="entry name" value="ADH-like_N"/>
</dbReference>
<dbReference type="InterPro" id="IPR020843">
    <property type="entry name" value="ER"/>
</dbReference>
<dbReference type="Proteomes" id="UP001172684">
    <property type="component" value="Unassembled WGS sequence"/>
</dbReference>
<evidence type="ECO:0000256" key="2">
    <source>
        <dbReference type="ARBA" id="ARBA00022723"/>
    </source>
</evidence>
<sequence length="1025" mass="113025">MSTQYRFQGWMGLDKDAANGNMVWQEYEPKPFEETDVDIKITHCGICGSDIHTLRSGWAPTNYPVCVGHEIVGHAVQVGDKVKDIKVGDRVGVGAQSGACLNQKGDCEACADGMEQHCASATNTYDSKWPDGSKSYGGYADYWRGSGAFAFKIPDALPSDIAAPMLCGGITVFSPLKRCGAGPGKKVGIIGIGGLGHFGILGAKALGCDEIVAISRTNTKKEDAMKMGATGFIATDEDEDWATKHAGTLDIIVSTVSSPKMPIQDYLTLLRLKGQFVQVGAPEDNIPGFNIFALIAKRCTIGGSAIGSPDEIKDMLRLYAEKGVRTWNNNVPMKDANKAVVDMEAGKARYRYVLVNEKHLVQSYKTVVKASEIPSRQQSAISPGSYSDQEQEIELDSTSSPLDFLDQVGYCAVNDNAFVNLQKSLQYGNEMPAVTAKSVGFLLHASRKDKYWNLTKQLPPHSVAMELVGCFFSEVNWYLAVLEQHYFDKLLTAWHDLSSALAEQADPKDLSRDLQYFPALLFQVLAMALQFLPPNTKSAEILQLKDPTACDCLSQKYSNLGLGTIALLGRHSSTVVTVQHDLMRAAWLKCFSRGTEAWYSLGNAIRLAQGIGLHLQSEVRQAEGGDVEDTLARLWYDEYKRRLWVTLFIWDSHMAQIMGRARTINMDDCTIKTPLDCNIPENPSKTVPSVASGHDRPSSYTPQLFNYAIGQLIHKSMSSGAGKPQVKDYNIVKRLHEEVISLLDALPPVMRLENPDTSWDSRCPNLPKQRQQIWSFANSFLMALHRPHIAAHSASRQAAVQAALNTLESQQRFFDMIGRHHFKLYSLSCLTIDAGVFLSATTIQYPPANYALLGRTQSALEQAIGRLSLMQERSAMAKSGVQVFMHCYQMIRERFRVDNSLVNYEASAVPPAQLGEAEQVNRSPEDDDTNVSQFSVYDFQPTPSDSSSAFTAQAYQPTSSDVFPYPTDFNATVWLEPSACSGDTSLDTSLDASFWMEPPGQNVDVDVDAPIDYSMWNPLLDYDAV</sequence>
<keyword evidence="2 6" id="KW-0479">Metal-binding</keyword>
<evidence type="ECO:0000256" key="6">
    <source>
        <dbReference type="RuleBase" id="RU361277"/>
    </source>
</evidence>
<keyword evidence="5" id="KW-0539">Nucleus</keyword>
<evidence type="ECO:0008006" key="11">
    <source>
        <dbReference type="Google" id="ProtNLM"/>
    </source>
</evidence>
<dbReference type="CDD" id="cd05283">
    <property type="entry name" value="CAD1"/>
    <property type="match status" value="1"/>
</dbReference>
<comment type="similarity">
    <text evidence="6">Belongs to the zinc-containing alcohol dehydrogenase family.</text>
</comment>
<dbReference type="InterPro" id="IPR007219">
    <property type="entry name" value="XnlR_reg_dom"/>
</dbReference>
<evidence type="ECO:0000313" key="10">
    <source>
        <dbReference type="Proteomes" id="UP001172684"/>
    </source>
</evidence>
<organism evidence="9 10">
    <name type="scientific">Coniosporium apollinis</name>
    <dbReference type="NCBI Taxonomy" id="61459"/>
    <lineage>
        <taxon>Eukaryota</taxon>
        <taxon>Fungi</taxon>
        <taxon>Dikarya</taxon>
        <taxon>Ascomycota</taxon>
        <taxon>Pezizomycotina</taxon>
        <taxon>Dothideomycetes</taxon>
        <taxon>Dothideomycetes incertae sedis</taxon>
        <taxon>Coniosporium</taxon>
    </lineage>
</organism>
<feature type="domain" description="Enoyl reductase (ER)" evidence="7">
    <location>
        <begin position="17"/>
        <end position="354"/>
    </location>
</feature>
<dbReference type="InterPro" id="IPR011032">
    <property type="entry name" value="GroES-like_sf"/>
</dbReference>
<comment type="cofactor">
    <cofactor evidence="1 6">
        <name>Zn(2+)</name>
        <dbReference type="ChEBI" id="CHEBI:29105"/>
    </cofactor>
</comment>
<dbReference type="PROSITE" id="PS00059">
    <property type="entry name" value="ADH_ZINC"/>
    <property type="match status" value="1"/>
</dbReference>
<keyword evidence="4" id="KW-0560">Oxidoreductase</keyword>
<dbReference type="InterPro" id="IPR047109">
    <property type="entry name" value="CAD-like"/>
</dbReference>
<dbReference type="InterPro" id="IPR002328">
    <property type="entry name" value="ADH_Zn_CS"/>
</dbReference>
<proteinExistence type="inferred from homology"/>
<gene>
    <name evidence="9" type="ORF">H2201_008402</name>
</gene>
<feature type="domain" description="Xylanolytic transcriptional activator regulatory" evidence="8">
    <location>
        <begin position="597"/>
        <end position="682"/>
    </location>
</feature>
<dbReference type="InterPro" id="IPR036291">
    <property type="entry name" value="NAD(P)-bd_dom_sf"/>
</dbReference>
<evidence type="ECO:0000256" key="4">
    <source>
        <dbReference type="ARBA" id="ARBA00023002"/>
    </source>
</evidence>
<evidence type="ECO:0000313" key="9">
    <source>
        <dbReference type="EMBL" id="KAJ9656840.1"/>
    </source>
</evidence>
<reference evidence="9" key="1">
    <citation type="submission" date="2022-10" db="EMBL/GenBank/DDBJ databases">
        <title>Culturing micro-colonial fungi from biological soil crusts in the Mojave desert and describing Neophaeococcomyces mojavensis, and introducing the new genera and species Taxawa tesnikishii.</title>
        <authorList>
            <person name="Kurbessoian T."/>
            <person name="Stajich J.E."/>
        </authorList>
    </citation>
    <scope>NUCLEOTIDE SEQUENCE</scope>
    <source>
        <strain evidence="9">TK_1</strain>
    </source>
</reference>
<dbReference type="SUPFAM" id="SSF51735">
    <property type="entry name" value="NAD(P)-binding Rossmann-fold domains"/>
    <property type="match status" value="1"/>
</dbReference>
<protein>
    <recommendedName>
        <fullName evidence="11">Transcription factor domain-containing protein</fullName>
    </recommendedName>
</protein>
<evidence type="ECO:0000256" key="5">
    <source>
        <dbReference type="ARBA" id="ARBA00023242"/>
    </source>
</evidence>
<dbReference type="Pfam" id="PF04082">
    <property type="entry name" value="Fungal_trans"/>
    <property type="match status" value="1"/>
</dbReference>
<dbReference type="Gene3D" id="3.40.50.720">
    <property type="entry name" value="NAD(P)-binding Rossmann-like Domain"/>
    <property type="match status" value="1"/>
</dbReference>
<comment type="caution">
    <text evidence="9">The sequence shown here is derived from an EMBL/GenBank/DDBJ whole genome shotgun (WGS) entry which is preliminary data.</text>
</comment>
<dbReference type="Pfam" id="PF00107">
    <property type="entry name" value="ADH_zinc_N"/>
    <property type="match status" value="1"/>
</dbReference>
<dbReference type="SMART" id="SM00906">
    <property type="entry name" value="Fungal_trans"/>
    <property type="match status" value="1"/>
</dbReference>
<dbReference type="Pfam" id="PF08240">
    <property type="entry name" value="ADH_N"/>
    <property type="match status" value="1"/>
</dbReference>
<keyword evidence="3 6" id="KW-0862">Zinc</keyword>
<dbReference type="InterPro" id="IPR013149">
    <property type="entry name" value="ADH-like_C"/>
</dbReference>
<evidence type="ECO:0000256" key="3">
    <source>
        <dbReference type="ARBA" id="ARBA00022833"/>
    </source>
</evidence>
<accession>A0ABQ9NH20</accession>
<dbReference type="SMART" id="SM00829">
    <property type="entry name" value="PKS_ER"/>
    <property type="match status" value="1"/>
</dbReference>